<dbReference type="Pfam" id="PF01249">
    <property type="entry name" value="Ribosomal_S21e"/>
    <property type="match status" value="1"/>
</dbReference>
<dbReference type="GO" id="GO:0005840">
    <property type="term" value="C:ribosome"/>
    <property type="evidence" value="ECO:0007669"/>
    <property type="project" value="UniProtKB-KW"/>
</dbReference>
<name>A0A023AYY5_GRENI</name>
<dbReference type="GO" id="GO:0005829">
    <property type="term" value="C:cytosol"/>
    <property type="evidence" value="ECO:0007669"/>
    <property type="project" value="UniProtKB-ARBA"/>
</dbReference>
<dbReference type="GO" id="GO:0006412">
    <property type="term" value="P:translation"/>
    <property type="evidence" value="ECO:0007669"/>
    <property type="project" value="InterPro"/>
</dbReference>
<dbReference type="GeneID" id="22915468"/>
<dbReference type="GO" id="GO:0003735">
    <property type="term" value="F:structural constituent of ribosome"/>
    <property type="evidence" value="ECO:0007669"/>
    <property type="project" value="InterPro"/>
</dbReference>
<evidence type="ECO:0000256" key="3">
    <source>
        <dbReference type="ARBA" id="ARBA00023274"/>
    </source>
</evidence>
<dbReference type="EMBL" id="AFNH02001172">
    <property type="protein sequence ID" value="EZG43854.1"/>
    <property type="molecule type" value="Genomic_DNA"/>
</dbReference>
<evidence type="ECO:0000313" key="6">
    <source>
        <dbReference type="Proteomes" id="UP000019763"/>
    </source>
</evidence>
<dbReference type="OMA" id="PEGCTIS"/>
<dbReference type="AlphaFoldDB" id="A0A023AYY5"/>
<dbReference type="PROSITE" id="PS00996">
    <property type="entry name" value="RIBOSOMAL_S21E"/>
    <property type="match status" value="1"/>
</dbReference>
<dbReference type="GO" id="GO:1990904">
    <property type="term" value="C:ribonucleoprotein complex"/>
    <property type="evidence" value="ECO:0007669"/>
    <property type="project" value="UniProtKB-KW"/>
</dbReference>
<gene>
    <name evidence="5" type="ORF">GNI_157360</name>
</gene>
<evidence type="ECO:0000256" key="2">
    <source>
        <dbReference type="ARBA" id="ARBA00022980"/>
    </source>
</evidence>
<keyword evidence="2 4" id="KW-0689">Ribosomal protein</keyword>
<dbReference type="Gene3D" id="3.30.1230.20">
    <property type="match status" value="1"/>
</dbReference>
<dbReference type="VEuPathDB" id="CryptoDB:GNI_157360"/>
<comment type="similarity">
    <text evidence="1 4">Belongs to the eukaryotic ribosomal protein eS21 family.</text>
</comment>
<comment type="caution">
    <text evidence="5">The sequence shown here is derived from an EMBL/GenBank/DDBJ whole genome shotgun (WGS) entry which is preliminary data.</text>
</comment>
<dbReference type="PIRSF" id="PIRSF002148">
    <property type="entry name" value="Ribosomal_S21e"/>
    <property type="match status" value="1"/>
</dbReference>
<reference evidence="5" key="1">
    <citation type="submission" date="2013-12" db="EMBL/GenBank/DDBJ databases">
        <authorList>
            <person name="Omoto C.K."/>
            <person name="Sibley D."/>
            <person name="Venepally P."/>
            <person name="Hadjithomas M."/>
            <person name="Karamycheva S."/>
            <person name="Brunk B."/>
            <person name="Roos D."/>
            <person name="Caler E."/>
            <person name="Lorenzi H."/>
        </authorList>
    </citation>
    <scope>NUCLEOTIDE SEQUENCE</scope>
</reference>
<accession>A0A023AYY5</accession>
<evidence type="ECO:0000256" key="1">
    <source>
        <dbReference type="ARBA" id="ARBA00010228"/>
    </source>
</evidence>
<evidence type="ECO:0000256" key="4">
    <source>
        <dbReference type="PIRNR" id="PIRNR002148"/>
    </source>
</evidence>
<proteinExistence type="inferred from homology"/>
<sequence length="83" mass="9007">MRNDAGDIVDLYIPRKCSASNKLIHSKDHGSVQINIADVDENGVITNEVTSIVLSRDIRRVGDADANVAELCAQAGIRCVEEQ</sequence>
<protein>
    <recommendedName>
        <fullName evidence="4">40S ribosomal protein S21</fullName>
    </recommendedName>
</protein>
<dbReference type="InterPro" id="IPR038579">
    <property type="entry name" value="Ribosomal_eS21_sf"/>
</dbReference>
<dbReference type="InterPro" id="IPR001931">
    <property type="entry name" value="Ribosomal_eS21"/>
</dbReference>
<dbReference type="RefSeq" id="XP_011132975.1">
    <property type="nucleotide sequence ID" value="XM_011134673.1"/>
</dbReference>
<dbReference type="Proteomes" id="UP000019763">
    <property type="component" value="Unassembled WGS sequence"/>
</dbReference>
<dbReference type="OrthoDB" id="278325at2759"/>
<organism evidence="5 6">
    <name type="scientific">Gregarina niphandrodes</name>
    <name type="common">Septate eugregarine</name>
    <dbReference type="NCBI Taxonomy" id="110365"/>
    <lineage>
        <taxon>Eukaryota</taxon>
        <taxon>Sar</taxon>
        <taxon>Alveolata</taxon>
        <taxon>Apicomplexa</taxon>
        <taxon>Conoidasida</taxon>
        <taxon>Gregarinasina</taxon>
        <taxon>Eugregarinorida</taxon>
        <taxon>Gregarinidae</taxon>
        <taxon>Gregarina</taxon>
    </lineage>
</organism>
<dbReference type="eggNOG" id="KOG3486">
    <property type="taxonomic scope" value="Eukaryota"/>
</dbReference>
<dbReference type="PANTHER" id="PTHR10442">
    <property type="entry name" value="40S RIBOSOMAL PROTEIN S21"/>
    <property type="match status" value="1"/>
</dbReference>
<dbReference type="InterPro" id="IPR018279">
    <property type="entry name" value="Ribosomal_eS21_CS"/>
</dbReference>
<keyword evidence="3 4" id="KW-0687">Ribonucleoprotein</keyword>
<evidence type="ECO:0000313" key="5">
    <source>
        <dbReference type="EMBL" id="EZG43854.1"/>
    </source>
</evidence>
<keyword evidence="6" id="KW-1185">Reference proteome</keyword>